<dbReference type="OrthoDB" id="423576at2759"/>
<evidence type="ECO:0000313" key="4">
    <source>
        <dbReference type="Proteomes" id="UP000751190"/>
    </source>
</evidence>
<dbReference type="Proteomes" id="UP000751190">
    <property type="component" value="Unassembled WGS sequence"/>
</dbReference>
<feature type="region of interest" description="Disordered" evidence="1">
    <location>
        <begin position="1128"/>
        <end position="1165"/>
    </location>
</feature>
<feature type="region of interest" description="Disordered" evidence="1">
    <location>
        <begin position="141"/>
        <end position="221"/>
    </location>
</feature>
<proteinExistence type="predicted"/>
<evidence type="ECO:0000256" key="1">
    <source>
        <dbReference type="SAM" id="MobiDB-lite"/>
    </source>
</evidence>
<keyword evidence="2" id="KW-0472">Membrane</keyword>
<evidence type="ECO:0000256" key="2">
    <source>
        <dbReference type="SAM" id="Phobius"/>
    </source>
</evidence>
<feature type="compositionally biased region" description="Pro residues" evidence="1">
    <location>
        <begin position="784"/>
        <end position="795"/>
    </location>
</feature>
<sequence>MRYLADAQSLGLEGLWLKLCEGKLPARCSKQWYFETFCGVDVQEFDRLGFDALDASAPIRAKLNGFVKPYDVVALMTVLPSTRGLFGAGQPAGPHVPFAERHRLLLSAADMVDVSHVLKLLRDTYHGVVLVTRASAKVREPRPAELRTALSDTEDMGARRRSTRRPLRSEASTGADTSHERALLGPFIRSSARTSDVRSATTSVGEASLPFQQPPEMREPGAERLALPGASQSDWACSSCSADHAARSCSPLAEQGGEMSTRAARPSKVPNAALVRLAANETVPVASHTRPASAMLPLGAGAQPRPGSALPLPMRRAPLAAGGAKAHEASGAWPASMHSTSNSGSSLGFFGRARDVSTAGASADSGVLDELDIVLLLERAQRQALARRNVAARVSAVVGSTLIAAAVLAGVVTVALGVTSVDGMPRACGDGRHSSARCALLALAVDPAGITSGLWAALQSGVLVTLLGLMPVRAMRERIFAVGGAFALLYATTVAACIGALALTTTEAGARAPPLGVHLIVHLAGIGGAATPSAALVLSALRYRLHSAAVSLYDGGEAHALWLLWLSAAVLASATAALRVAQLAGATSDTAATRAARSIHLALCAGTVAFALLPSARLGVQARLSWLASGRGAHAPLAVLSGFGTMDERDPAALVREALLCFVPVQLTERALRALSFDNRMEAHGTERRTSGSGLIRLLLGRNSYGRDRTSSVRGTHEAPTMSVCSALEGVTSDSNAAESCRESFVTQDPLSRSGRPSDRAACIGAGADGTPLDGAAADVLCASPPPPRMRPPFTEPSKRLRKPSAAPCAQEAPPRVREPRTSLRAVGSPSIGGGVSLRASKLALQQMQAPAATLQLGHGAARSGEQLAAAHADAYVVHSWADSAADKTRVLSAWAREWRRAHGRAPVVWIDAMCADPLLRQREVLQHVTVYMARCRRLLLLCGPTLMERLWCVAECYAWRASGGQLTRVDVLLVAPNGQTVVERTAEWQAIIGAVDAFHVMWADAWDAQVRARISAAVVLATVSGVNEVIRDFLPVIQRAAKVDLDASRGADAQADSNGGMEPSRADDAADDADALPSPTAAADGAGGQAAGPSTQSEAHAAPSRTRSGAGTTAGTIIASIGGALRGVGGAGGRSRKVSKVNPAAASSGGASGRISLRPGREGT</sequence>
<accession>A0A8J5XDE1</accession>
<feature type="region of interest" description="Disordered" evidence="1">
    <location>
        <begin position="1048"/>
        <end position="1113"/>
    </location>
</feature>
<keyword evidence="4" id="KW-1185">Reference proteome</keyword>
<name>A0A8J5XDE1_DIALT</name>
<keyword evidence="2" id="KW-1133">Transmembrane helix</keyword>
<gene>
    <name evidence="3" type="ORF">KFE25_010071</name>
</gene>
<keyword evidence="2" id="KW-0812">Transmembrane</keyword>
<protein>
    <recommendedName>
        <fullName evidence="5">TIR domain-containing protein</fullName>
    </recommendedName>
</protein>
<organism evidence="3 4">
    <name type="scientific">Diacronema lutheri</name>
    <name type="common">Unicellular marine alga</name>
    <name type="synonym">Monochrysis lutheri</name>
    <dbReference type="NCBI Taxonomy" id="2081491"/>
    <lineage>
        <taxon>Eukaryota</taxon>
        <taxon>Haptista</taxon>
        <taxon>Haptophyta</taxon>
        <taxon>Pavlovophyceae</taxon>
        <taxon>Pavlovales</taxon>
        <taxon>Pavlovaceae</taxon>
        <taxon>Diacronema</taxon>
    </lineage>
</organism>
<feature type="region of interest" description="Disordered" evidence="1">
    <location>
        <begin position="784"/>
        <end position="819"/>
    </location>
</feature>
<feature type="transmembrane region" description="Helical" evidence="2">
    <location>
        <begin position="559"/>
        <end position="578"/>
    </location>
</feature>
<reference evidence="3" key="1">
    <citation type="submission" date="2021-05" db="EMBL/GenBank/DDBJ databases">
        <title>The genome of the haptophyte Pavlova lutheri (Diacronema luteri, Pavlovales) - a model for lipid biosynthesis in eukaryotic algae.</title>
        <authorList>
            <person name="Hulatt C.J."/>
            <person name="Posewitz M.C."/>
        </authorList>
    </citation>
    <scope>NUCLEOTIDE SEQUENCE</scope>
    <source>
        <strain evidence="3">NIVA-4/92</strain>
    </source>
</reference>
<evidence type="ECO:0008006" key="5">
    <source>
        <dbReference type="Google" id="ProtNLM"/>
    </source>
</evidence>
<feature type="transmembrane region" description="Helical" evidence="2">
    <location>
        <begin position="453"/>
        <end position="472"/>
    </location>
</feature>
<dbReference type="AlphaFoldDB" id="A0A8J5XDE1"/>
<dbReference type="EMBL" id="JAGTXO010000012">
    <property type="protein sequence ID" value="KAG8464703.1"/>
    <property type="molecule type" value="Genomic_DNA"/>
</dbReference>
<evidence type="ECO:0000313" key="3">
    <source>
        <dbReference type="EMBL" id="KAG8464703.1"/>
    </source>
</evidence>
<feature type="compositionally biased region" description="Polar residues" evidence="1">
    <location>
        <begin position="191"/>
        <end position="205"/>
    </location>
</feature>
<feature type="transmembrane region" description="Helical" evidence="2">
    <location>
        <begin position="479"/>
        <end position="503"/>
    </location>
</feature>
<feature type="transmembrane region" description="Helical" evidence="2">
    <location>
        <begin position="515"/>
        <end position="538"/>
    </location>
</feature>
<comment type="caution">
    <text evidence="3">The sequence shown here is derived from an EMBL/GenBank/DDBJ whole genome shotgun (WGS) entry which is preliminary data.</text>
</comment>
<feature type="compositionally biased region" description="Low complexity" evidence="1">
    <location>
        <begin position="1076"/>
        <end position="1085"/>
    </location>
</feature>
<feature type="transmembrane region" description="Helical" evidence="2">
    <location>
        <begin position="390"/>
        <end position="416"/>
    </location>
</feature>